<evidence type="ECO:0000313" key="2">
    <source>
        <dbReference type="Proteomes" id="UP000290289"/>
    </source>
</evidence>
<dbReference type="InterPro" id="IPR032675">
    <property type="entry name" value="LRR_dom_sf"/>
</dbReference>
<evidence type="ECO:0000313" key="1">
    <source>
        <dbReference type="EMBL" id="RXH84514.1"/>
    </source>
</evidence>
<dbReference type="GO" id="GO:0006952">
    <property type="term" value="P:defense response"/>
    <property type="evidence" value="ECO:0007669"/>
    <property type="project" value="InterPro"/>
</dbReference>
<keyword evidence="2" id="KW-1185">Reference proteome</keyword>
<comment type="caution">
    <text evidence="1">The sequence shown here is derived from an EMBL/GenBank/DDBJ whole genome shotgun (WGS) entry which is preliminary data.</text>
</comment>
<gene>
    <name evidence="1" type="ORF">DVH24_032798</name>
</gene>
<organism evidence="1 2">
    <name type="scientific">Malus domestica</name>
    <name type="common">Apple</name>
    <name type="synonym">Pyrus malus</name>
    <dbReference type="NCBI Taxonomy" id="3750"/>
    <lineage>
        <taxon>Eukaryota</taxon>
        <taxon>Viridiplantae</taxon>
        <taxon>Streptophyta</taxon>
        <taxon>Embryophyta</taxon>
        <taxon>Tracheophyta</taxon>
        <taxon>Spermatophyta</taxon>
        <taxon>Magnoliopsida</taxon>
        <taxon>eudicotyledons</taxon>
        <taxon>Gunneridae</taxon>
        <taxon>Pentapetalae</taxon>
        <taxon>rosids</taxon>
        <taxon>fabids</taxon>
        <taxon>Rosales</taxon>
        <taxon>Rosaceae</taxon>
        <taxon>Amygdaloideae</taxon>
        <taxon>Maleae</taxon>
        <taxon>Malus</taxon>
    </lineage>
</organism>
<dbReference type="InterPro" id="IPR044974">
    <property type="entry name" value="Disease_R_plants"/>
</dbReference>
<reference evidence="1 2" key="1">
    <citation type="submission" date="2018-10" db="EMBL/GenBank/DDBJ databases">
        <title>A high-quality apple genome assembly.</title>
        <authorList>
            <person name="Hu J."/>
        </authorList>
    </citation>
    <scope>NUCLEOTIDE SEQUENCE [LARGE SCALE GENOMIC DNA]</scope>
    <source>
        <strain evidence="2">cv. HFTH1</strain>
        <tissue evidence="1">Young leaf</tissue>
    </source>
</reference>
<dbReference type="SUPFAM" id="SSF52058">
    <property type="entry name" value="L domain-like"/>
    <property type="match status" value="1"/>
</dbReference>
<dbReference type="EMBL" id="RDQH01000337">
    <property type="protein sequence ID" value="RXH84514.1"/>
    <property type="molecule type" value="Genomic_DNA"/>
</dbReference>
<sequence length="620" mass="71173">MHVLSASTLSGNSNEIVLHTNAFARMNKLRLLQLSHVQFKGSYKELPKELRWLSWLGFPLKSIASDFPLEFLVYLEMHQSNLTHVFNRKTDLRQVLKGRKHLPSLKTLDLSHSHSLTEIGNFSLVPNLERLILEDCLSLVDIHDSIGKLNRLVYLNLKDCIKIMKLPRNVFALQLLDTLIVSGCLNLDAFPAELKMMESLKVLDVADISITTTGEVKSRLRRNPETFWASLPRCLAHLKLTSCNLSDDSFPKDFSNLPFLALLDLSNNLISGLPDCVRGLTGLDQLIFSNCKMLKELAELPRVTYLGVFDCTLLEKVTFQSSSCIPFEFLCFYNPNLVEIEYTYKFEPIERFDMELIHLLGLYNLDPTATIQMIFPCRSARLPRILKLEDWIRVYPIQGLYEYGIFSTFLPGNVVPGQFSHRSRGSSISFTVPSTSNQRVRGLNIFSVYTRFDGGFRPGYHCDIISPIITKVSNKSTGVKFIYDPSCFGDPGHSEEDMIFLSHWDLENQLKGGDELKVSIFMRAWFELKECGIQLVYEKEKKMITQQDTTTPSFASASFERLEYELMPRTYFLSHGPVTRRILRFRMWRNSVLFNDIFMDSDQEAGVSHIYTFTRTLVFL</sequence>
<dbReference type="Proteomes" id="UP000290289">
    <property type="component" value="Chromosome 11"/>
</dbReference>
<dbReference type="PANTHER" id="PTHR11017:SF563">
    <property type="entry name" value="TMV RESISTANCE PROTEIN N-LIKE"/>
    <property type="match status" value="1"/>
</dbReference>
<accession>A0A498IQL9</accession>
<protein>
    <submittedName>
        <fullName evidence="1">Uncharacterized protein</fullName>
    </submittedName>
</protein>
<proteinExistence type="predicted"/>
<dbReference type="Gene3D" id="3.80.10.10">
    <property type="entry name" value="Ribonuclease Inhibitor"/>
    <property type="match status" value="2"/>
</dbReference>
<dbReference type="PANTHER" id="PTHR11017">
    <property type="entry name" value="LEUCINE-RICH REPEAT-CONTAINING PROTEIN"/>
    <property type="match status" value="1"/>
</dbReference>
<dbReference type="AlphaFoldDB" id="A0A498IQL9"/>
<name>A0A498IQL9_MALDO</name>